<dbReference type="Proteomes" id="UP001224926">
    <property type="component" value="Chromosome"/>
</dbReference>
<evidence type="ECO:0000313" key="3">
    <source>
        <dbReference type="EMBL" id="WMT08700.1"/>
    </source>
</evidence>
<dbReference type="SUPFAM" id="SSF46785">
    <property type="entry name" value="Winged helix' DNA-binding domain"/>
    <property type="match status" value="1"/>
</dbReference>
<gene>
    <name evidence="3" type="ORF">NP511_03475</name>
</gene>
<accession>A0AAF0T202</accession>
<dbReference type="EMBL" id="CP101873">
    <property type="protein sequence ID" value="WMT08700.1"/>
    <property type="molecule type" value="Genomic_DNA"/>
</dbReference>
<feature type="domain" description="HTH arsR-type" evidence="2">
    <location>
        <begin position="32"/>
        <end position="116"/>
    </location>
</feature>
<sequence length="130" mass="14889">MADATNRDAGDVRRPEPPLPENSGLTLEEYLDMQRAIGHPVRYRLLRTLVANDELSASAFNDAVDVASHNFHYHLDELVDVGLVDKRQRRTPDSSGFYTYYRPTAMGRGILEHGVHELMRREREFNDAYA</sequence>
<evidence type="ECO:0000259" key="2">
    <source>
        <dbReference type="SMART" id="SM00418"/>
    </source>
</evidence>
<dbReference type="InterPro" id="IPR036388">
    <property type="entry name" value="WH-like_DNA-bd_sf"/>
</dbReference>
<protein>
    <submittedName>
        <fullName evidence="3">Helix-turn-helix domain-containing protein</fullName>
    </submittedName>
</protein>
<dbReference type="CDD" id="cd00090">
    <property type="entry name" value="HTH_ARSR"/>
    <property type="match status" value="1"/>
</dbReference>
<dbReference type="GO" id="GO:0003700">
    <property type="term" value="F:DNA-binding transcription factor activity"/>
    <property type="evidence" value="ECO:0007669"/>
    <property type="project" value="InterPro"/>
</dbReference>
<dbReference type="Pfam" id="PF12840">
    <property type="entry name" value="HTH_20"/>
    <property type="match status" value="1"/>
</dbReference>
<dbReference type="InterPro" id="IPR036390">
    <property type="entry name" value="WH_DNA-bd_sf"/>
</dbReference>
<dbReference type="InterPro" id="IPR011991">
    <property type="entry name" value="ArsR-like_HTH"/>
</dbReference>
<evidence type="ECO:0000256" key="1">
    <source>
        <dbReference type="SAM" id="MobiDB-lite"/>
    </source>
</evidence>
<feature type="region of interest" description="Disordered" evidence="1">
    <location>
        <begin position="1"/>
        <end position="24"/>
    </location>
</feature>
<dbReference type="Gene3D" id="1.10.10.10">
    <property type="entry name" value="Winged helix-like DNA-binding domain superfamily/Winged helix DNA-binding domain"/>
    <property type="match status" value="1"/>
</dbReference>
<dbReference type="RefSeq" id="WP_049964426.1">
    <property type="nucleotide sequence ID" value="NZ_CP101873.1"/>
</dbReference>
<evidence type="ECO:0000313" key="4">
    <source>
        <dbReference type="Proteomes" id="UP001224926"/>
    </source>
</evidence>
<name>A0AAF0T202_9EURY</name>
<dbReference type="InterPro" id="IPR001845">
    <property type="entry name" value="HTH_ArsR_DNA-bd_dom"/>
</dbReference>
<proteinExistence type="predicted"/>
<dbReference type="GeneID" id="39860662"/>
<organism evidence="3 4">
    <name type="scientific">Natrinema thermotolerans</name>
    <dbReference type="NCBI Taxonomy" id="121872"/>
    <lineage>
        <taxon>Archaea</taxon>
        <taxon>Methanobacteriati</taxon>
        <taxon>Methanobacteriota</taxon>
        <taxon>Stenosarchaea group</taxon>
        <taxon>Halobacteria</taxon>
        <taxon>Halobacteriales</taxon>
        <taxon>Natrialbaceae</taxon>
        <taxon>Natrinema</taxon>
    </lineage>
</organism>
<dbReference type="SMART" id="SM00418">
    <property type="entry name" value="HTH_ARSR"/>
    <property type="match status" value="1"/>
</dbReference>
<reference evidence="3 4" key="1">
    <citation type="submission" date="2022-07" db="EMBL/GenBank/DDBJ databases">
        <title>Two temperate virus in Haloterrigena jeotgali A29.</title>
        <authorList>
            <person name="Deng X."/>
        </authorList>
    </citation>
    <scope>NUCLEOTIDE SEQUENCE [LARGE SCALE GENOMIC DNA]</scope>
    <source>
        <strain evidence="3 4">A29</strain>
    </source>
</reference>
<dbReference type="AlphaFoldDB" id="A0AAF0T202"/>
<keyword evidence="4" id="KW-1185">Reference proteome</keyword>
<dbReference type="GeneID" id="84212971"/>
<feature type="compositionally biased region" description="Basic and acidic residues" evidence="1">
    <location>
        <begin position="1"/>
        <end position="16"/>
    </location>
</feature>